<dbReference type="GO" id="GO:0004519">
    <property type="term" value="F:endonuclease activity"/>
    <property type="evidence" value="ECO:0007669"/>
    <property type="project" value="UniProtKB-UniRule"/>
</dbReference>
<dbReference type="Proteomes" id="UP000093482">
    <property type="component" value="Unassembled WGS sequence"/>
</dbReference>
<dbReference type="InterPro" id="IPR010155">
    <property type="entry name" value="CRISPR-assoc_prot_Cas5d"/>
</dbReference>
<evidence type="ECO:0000256" key="1">
    <source>
        <dbReference type="ARBA" id="ARBA00023118"/>
    </source>
</evidence>
<keyword evidence="2" id="KW-0694">RNA-binding</keyword>
<proteinExistence type="inferred from homology"/>
<sequence>MEKFKRVEFEVSGKQALFSTPNSSMNGYKVSYLVPTYSAITGILENIYWKPTIKYVIEAVRVMHEIRTEEYSVLHLRETKRMKQQGIHEHLQPTYVNERLKASYTVLKDVKYQVRARFEFNEEREDLKEDRNVEKHSNMLQRSLKRGGRYDIWLGTTDCPGYVKPCKFGEDEGFYDNSGTITFEKMFHSFQYSNGRRVGINEFIEPVMKNGIIQF</sequence>
<dbReference type="GO" id="GO:0003723">
    <property type="term" value="F:RNA binding"/>
    <property type="evidence" value="ECO:0007669"/>
    <property type="project" value="UniProtKB-UniRule"/>
</dbReference>
<comment type="function">
    <text evidence="2">CRISPR (clustered regularly interspaced short palindromic repeat) is an adaptive immune system that provides protection against mobile genetic elements (viruses, transposable elements and conjugative plasmids). CRISPR clusters contain spacers, sequences complementary to antecedent mobile elements, and target invading nucleic acids. CRISPR clusters are transcribed and processed into CRISPR RNA (crRNA).</text>
</comment>
<dbReference type="OrthoDB" id="5621871at2"/>
<keyword evidence="1 2" id="KW-0051">Antiviral defense</keyword>
<dbReference type="GO" id="GO:0051607">
    <property type="term" value="P:defense response to virus"/>
    <property type="evidence" value="ECO:0007669"/>
    <property type="project" value="UniProtKB-UniRule"/>
</dbReference>
<name>A0A1C0YV26_9BACL</name>
<keyword evidence="2" id="KW-0378">Hydrolase</keyword>
<dbReference type="Pfam" id="PF09704">
    <property type="entry name" value="Cas_Cas5d"/>
    <property type="match status" value="1"/>
</dbReference>
<dbReference type="GO" id="GO:0016787">
    <property type="term" value="F:hydrolase activity"/>
    <property type="evidence" value="ECO:0007669"/>
    <property type="project" value="UniProtKB-KW"/>
</dbReference>
<gene>
    <name evidence="3" type="ORF">A6K76_10495</name>
</gene>
<dbReference type="NCBIfam" id="TIGR02593">
    <property type="entry name" value="CRISPR_cas5"/>
    <property type="match status" value="1"/>
</dbReference>
<dbReference type="Gene3D" id="3.30.70.2660">
    <property type="match status" value="1"/>
</dbReference>
<dbReference type="GO" id="GO:0043571">
    <property type="term" value="P:maintenance of CRISPR repeat elements"/>
    <property type="evidence" value="ECO:0007669"/>
    <property type="project" value="UniProtKB-UniRule"/>
</dbReference>
<dbReference type="RefSeq" id="WP_066463972.1">
    <property type="nucleotide sequence ID" value="NZ_MATO01000032.1"/>
</dbReference>
<evidence type="ECO:0000313" key="3">
    <source>
        <dbReference type="EMBL" id="OCS90991.1"/>
    </source>
</evidence>
<protein>
    <recommendedName>
        <fullName evidence="2">pre-crRNA processing endonuclease</fullName>
        <ecNumber evidence="2">3.1.-.-</ecNumber>
    </recommendedName>
</protein>
<evidence type="ECO:0000256" key="2">
    <source>
        <dbReference type="PIRNR" id="PIRNR029950"/>
    </source>
</evidence>
<dbReference type="InterPro" id="IPR021124">
    <property type="entry name" value="CRISPR-assoc_prot_Cas5"/>
</dbReference>
<reference evidence="3 4" key="1">
    <citation type="submission" date="2016-07" db="EMBL/GenBank/DDBJ databases">
        <title>Caryophanon latum genome sequencing.</title>
        <authorList>
            <person name="Verma A."/>
            <person name="Pal Y."/>
            <person name="Krishnamurthi S."/>
        </authorList>
    </citation>
    <scope>NUCLEOTIDE SEQUENCE [LARGE SCALE GENOMIC DNA]</scope>
    <source>
        <strain evidence="3 4">DSM 14151</strain>
    </source>
</reference>
<dbReference type="EMBL" id="MATO01000032">
    <property type="protein sequence ID" value="OCS90991.1"/>
    <property type="molecule type" value="Genomic_DNA"/>
</dbReference>
<dbReference type="AlphaFoldDB" id="A0A1C0YV26"/>
<dbReference type="InterPro" id="IPR013422">
    <property type="entry name" value="CRISPR-assoc_prot_Cas5_N"/>
</dbReference>
<keyword evidence="2" id="KW-0255">Endonuclease</keyword>
<comment type="similarity">
    <text evidence="2">Belongs to the CRISPR-associated protein Cas5 family. Subtype I-C/Dvulg subfamily.</text>
</comment>
<keyword evidence="4" id="KW-1185">Reference proteome</keyword>
<dbReference type="EC" id="3.1.-.-" evidence="2"/>
<evidence type="ECO:0000313" key="4">
    <source>
        <dbReference type="Proteomes" id="UP000093482"/>
    </source>
</evidence>
<comment type="caution">
    <text evidence="3">The sequence shown here is derived from an EMBL/GenBank/DDBJ whole genome shotgun (WGS) entry which is preliminary data.</text>
</comment>
<organism evidence="3 4">
    <name type="scientific">Caryophanon latum</name>
    <dbReference type="NCBI Taxonomy" id="33977"/>
    <lineage>
        <taxon>Bacteria</taxon>
        <taxon>Bacillati</taxon>
        <taxon>Bacillota</taxon>
        <taxon>Bacilli</taxon>
        <taxon>Bacillales</taxon>
        <taxon>Caryophanaceae</taxon>
        <taxon>Caryophanon</taxon>
    </lineage>
</organism>
<accession>A0A1C0YV26</accession>
<dbReference type="PIRSF" id="PIRSF029950">
    <property type="entry name" value="Cas_CT1134"/>
    <property type="match status" value="1"/>
</dbReference>
<keyword evidence="2" id="KW-0540">Nuclease</keyword>
<dbReference type="NCBIfam" id="TIGR01876">
    <property type="entry name" value="cas_Cas5d"/>
    <property type="match status" value="1"/>
</dbReference>